<feature type="transmembrane region" description="Helical" evidence="10">
    <location>
        <begin position="454"/>
        <end position="474"/>
    </location>
</feature>
<evidence type="ECO:0000256" key="5">
    <source>
        <dbReference type="ARBA" id="ARBA00022692"/>
    </source>
</evidence>
<dbReference type="Pfam" id="PF01514">
    <property type="entry name" value="YscJ_FliF"/>
    <property type="match status" value="1"/>
</dbReference>
<evidence type="ECO:0000256" key="6">
    <source>
        <dbReference type="ARBA" id="ARBA00022989"/>
    </source>
</evidence>
<dbReference type="GO" id="GO:0071973">
    <property type="term" value="P:bacterial-type flagellum-dependent cell motility"/>
    <property type="evidence" value="ECO:0007669"/>
    <property type="project" value="InterPro"/>
</dbReference>
<dbReference type="GO" id="GO:0003774">
    <property type="term" value="F:cytoskeletal motor activity"/>
    <property type="evidence" value="ECO:0007669"/>
    <property type="project" value="InterPro"/>
</dbReference>
<dbReference type="OrthoDB" id="9807026at2"/>
<dbReference type="GO" id="GO:0005886">
    <property type="term" value="C:plasma membrane"/>
    <property type="evidence" value="ECO:0007669"/>
    <property type="project" value="UniProtKB-SubCell"/>
</dbReference>
<evidence type="ECO:0000256" key="4">
    <source>
        <dbReference type="ARBA" id="ARBA00022475"/>
    </source>
</evidence>
<evidence type="ECO:0000256" key="9">
    <source>
        <dbReference type="SAM" id="MobiDB-lite"/>
    </source>
</evidence>
<dbReference type="AlphaFoldDB" id="A0A6N9Q1B0"/>
<keyword evidence="4" id="KW-1003">Cell membrane</keyword>
<comment type="subcellular location">
    <subcellularLocation>
        <location evidence="1">Bacterial flagellum basal body</location>
    </subcellularLocation>
    <subcellularLocation>
        <location evidence="2">Cell membrane</location>
        <topology evidence="2">Multi-pass membrane protein</topology>
    </subcellularLocation>
</comment>
<evidence type="ECO:0000259" key="12">
    <source>
        <dbReference type="Pfam" id="PF08345"/>
    </source>
</evidence>
<feature type="domain" description="Flagellar M-ring C-terminal" evidence="12">
    <location>
        <begin position="269"/>
        <end position="413"/>
    </location>
</feature>
<feature type="transmembrane region" description="Helical" evidence="10">
    <location>
        <begin position="25"/>
        <end position="45"/>
    </location>
</feature>
<evidence type="ECO:0000259" key="11">
    <source>
        <dbReference type="Pfam" id="PF01514"/>
    </source>
</evidence>
<keyword evidence="6 10" id="KW-1133">Transmembrane helix</keyword>
<keyword evidence="14" id="KW-1185">Reference proteome</keyword>
<dbReference type="InterPro" id="IPR006182">
    <property type="entry name" value="FliF_N_dom"/>
</dbReference>
<evidence type="ECO:0000313" key="13">
    <source>
        <dbReference type="EMBL" id="NBI27358.1"/>
    </source>
</evidence>
<evidence type="ECO:0000256" key="10">
    <source>
        <dbReference type="SAM" id="Phobius"/>
    </source>
</evidence>
<dbReference type="InterPro" id="IPR000067">
    <property type="entry name" value="FlgMring_FliF"/>
</dbReference>
<dbReference type="RefSeq" id="WP_160643220.1">
    <property type="nucleotide sequence ID" value="NZ_SIJB01000001.1"/>
</dbReference>
<dbReference type="Proteomes" id="UP000448943">
    <property type="component" value="Unassembled WGS sequence"/>
</dbReference>
<dbReference type="Gene3D" id="3.30.300.30">
    <property type="match status" value="1"/>
</dbReference>
<proteinExistence type="inferred from homology"/>
<evidence type="ECO:0000256" key="3">
    <source>
        <dbReference type="ARBA" id="ARBA00007971"/>
    </source>
</evidence>
<dbReference type="PANTHER" id="PTHR30046">
    <property type="entry name" value="FLAGELLAR M-RING PROTEIN"/>
    <property type="match status" value="1"/>
</dbReference>
<sequence>MNETISRYWGKVIQFWKQISLKQKIMMGILFLVTLLIIAIVIFNLSRTEYSLAYTDLTPADAASIQEYLTSNNIPYQFSNDLKSVGIPSTYLTDVKLAVASQDLIVDGSQGFDIFKENMSTFGGITENQFEILNTDARAGEIEQLINAIEGVSWSKVVLNLPEESVFISPSGTEEQSYASVIISFKRNYRIEQPLIDTIYNLVRTSVRNLPMENITISSDLTGELLPSSRTNASSGIQTAAVVQQMQIKKQYELEIQRNVQNFLKQIFIGDEHIAVNVFSTLNFDQVNTQETRFEPFDDDDQKGIVRSIEEIQKSYTGEDNPTGGITGTGDNDIPNYVATDNNGVTSEEESESRINYEIDEITSSIIKSPYVVQDLTISVSIPSQNVSTSANGTQNNSVSDEVKKLLVNIVSASLADSGKQFTEDQIAQKVTVISRPSNGQLLGEQDPSGTPPWVFGLGAVALALVAGGTFVAFRRKQQRETLFEQEELAYTSENDLSNLEIPTKALDDEVKRQLEHLAKSKPDEFVKILRTWLADE</sequence>
<dbReference type="Pfam" id="PF08345">
    <property type="entry name" value="YscJ_FliF_C"/>
    <property type="match status" value="1"/>
</dbReference>
<reference evidence="13 14" key="1">
    <citation type="submission" date="2019-01" db="EMBL/GenBank/DDBJ databases">
        <title>Chengkuizengella sp. nov., isolated from deep-sea sediment of East Pacific Ocean.</title>
        <authorList>
            <person name="Yang J."/>
            <person name="Lai Q."/>
            <person name="Shao Z."/>
        </authorList>
    </citation>
    <scope>NUCLEOTIDE SEQUENCE [LARGE SCALE GENOMIC DNA]</scope>
    <source>
        <strain evidence="13 14">YPA3-1-1</strain>
    </source>
</reference>
<dbReference type="InterPro" id="IPR045851">
    <property type="entry name" value="AMP-bd_C_sf"/>
</dbReference>
<keyword evidence="13" id="KW-0969">Cilium</keyword>
<evidence type="ECO:0000256" key="8">
    <source>
        <dbReference type="ARBA" id="ARBA00023143"/>
    </source>
</evidence>
<accession>A0A6N9Q1B0</accession>
<keyword evidence="13" id="KW-0966">Cell projection</keyword>
<dbReference type="EMBL" id="SIJB01000001">
    <property type="protein sequence ID" value="NBI27358.1"/>
    <property type="molecule type" value="Genomic_DNA"/>
</dbReference>
<feature type="compositionally biased region" description="Low complexity" evidence="9">
    <location>
        <begin position="320"/>
        <end position="335"/>
    </location>
</feature>
<dbReference type="PANTHER" id="PTHR30046:SF0">
    <property type="entry name" value="FLAGELLAR M-RING PROTEIN"/>
    <property type="match status" value="1"/>
</dbReference>
<dbReference type="InterPro" id="IPR013556">
    <property type="entry name" value="Flag_M-ring_C"/>
</dbReference>
<protein>
    <submittedName>
        <fullName evidence="13">Flagellar M-ring protein FliF</fullName>
    </submittedName>
</protein>
<keyword evidence="13" id="KW-0282">Flagellum</keyword>
<keyword evidence="7 10" id="KW-0472">Membrane</keyword>
<keyword evidence="5 10" id="KW-0812">Transmembrane</keyword>
<gene>
    <name evidence="13" type="primary">fliF</name>
    <name evidence="13" type="ORF">ERL59_00050</name>
</gene>
<dbReference type="PRINTS" id="PR01009">
    <property type="entry name" value="FLGMRINGFLIF"/>
</dbReference>
<dbReference type="InterPro" id="IPR043427">
    <property type="entry name" value="YscJ/FliF"/>
</dbReference>
<dbReference type="NCBIfam" id="TIGR00206">
    <property type="entry name" value="fliF"/>
    <property type="match status" value="1"/>
</dbReference>
<evidence type="ECO:0000256" key="1">
    <source>
        <dbReference type="ARBA" id="ARBA00004117"/>
    </source>
</evidence>
<organism evidence="13 14">
    <name type="scientific">Chengkuizengella marina</name>
    <dbReference type="NCBI Taxonomy" id="2507566"/>
    <lineage>
        <taxon>Bacteria</taxon>
        <taxon>Bacillati</taxon>
        <taxon>Bacillota</taxon>
        <taxon>Bacilli</taxon>
        <taxon>Bacillales</taxon>
        <taxon>Paenibacillaceae</taxon>
        <taxon>Chengkuizengella</taxon>
    </lineage>
</organism>
<comment type="caution">
    <text evidence="13">The sequence shown here is derived from an EMBL/GenBank/DDBJ whole genome shotgun (WGS) entry which is preliminary data.</text>
</comment>
<comment type="similarity">
    <text evidence="3">Belongs to the FliF family.</text>
</comment>
<evidence type="ECO:0000256" key="2">
    <source>
        <dbReference type="ARBA" id="ARBA00004651"/>
    </source>
</evidence>
<dbReference type="GO" id="GO:0009431">
    <property type="term" value="C:bacterial-type flagellum basal body, MS ring"/>
    <property type="evidence" value="ECO:0007669"/>
    <property type="project" value="InterPro"/>
</dbReference>
<feature type="domain" description="Flagellar M-ring N-terminal" evidence="11">
    <location>
        <begin position="46"/>
        <end position="226"/>
    </location>
</feature>
<keyword evidence="8" id="KW-0975">Bacterial flagellum</keyword>
<feature type="region of interest" description="Disordered" evidence="9">
    <location>
        <begin position="316"/>
        <end position="337"/>
    </location>
</feature>
<evidence type="ECO:0000256" key="7">
    <source>
        <dbReference type="ARBA" id="ARBA00023136"/>
    </source>
</evidence>
<evidence type="ECO:0000313" key="14">
    <source>
        <dbReference type="Proteomes" id="UP000448943"/>
    </source>
</evidence>
<name>A0A6N9Q1B0_9BACL</name>